<evidence type="ECO:0000313" key="1">
    <source>
        <dbReference type="EMBL" id="CAG8636384.1"/>
    </source>
</evidence>
<reference evidence="1" key="1">
    <citation type="submission" date="2021-06" db="EMBL/GenBank/DDBJ databases">
        <authorList>
            <person name="Kallberg Y."/>
            <person name="Tangrot J."/>
            <person name="Rosling A."/>
        </authorList>
    </citation>
    <scope>NUCLEOTIDE SEQUENCE</scope>
    <source>
        <strain evidence="1">CL356</strain>
    </source>
</reference>
<gene>
    <name evidence="1" type="ORF">ACOLOM_LOCUS7802</name>
</gene>
<protein>
    <submittedName>
        <fullName evidence="1">15629_t:CDS:1</fullName>
    </submittedName>
</protein>
<evidence type="ECO:0000313" key="2">
    <source>
        <dbReference type="Proteomes" id="UP000789525"/>
    </source>
</evidence>
<comment type="caution">
    <text evidence="1">The sequence shown here is derived from an EMBL/GenBank/DDBJ whole genome shotgun (WGS) entry which is preliminary data.</text>
</comment>
<name>A0ACA9N722_9GLOM</name>
<sequence length="499" mass="52714">MGEKTFIPPTGLHNDLRKNSLTTAIPGSSPPTQQPRWASTSKITSEGSTSTTHSPASTLSRASTLAHPSSSGVGPINIAPSRPSVQQWHAMATAATASGSSPSTSSTTPNSGTAIPAVGSIPRSTPAGPLGVGQSPNKSAWKSSDQTSPPIPIQTKPSGPGRGRSDSSAAGVSPPVAFGTTPRPSPPLKTSMSSSDIFSTVTDAPNLKSTPSISSFPKPPVPEFPPMGSRSASPSKLSFIPPKSSPAPAKVTSAQSKSYHPEAQQPSPESETAPSRRETKSKSEGRRRPKDKGKEREEEARKREQEEEERRRLEKEAEEQRKREEEEKERQRREEEEKEQIRREEEEKERARKEQEERDPIGGNSGTGGFGKEEIEGVDLRLGASVTVEKISEDDIEVFSGGLGRGVVPNATGGLTPAAELSERPLPGPDGFVCMGIGGEVWSLDFQADLLGDCPTPRGPAGVERGIDPTAGMAVPELGVVEDGREGAMLIGPTPLELG</sequence>
<keyword evidence="2" id="KW-1185">Reference proteome</keyword>
<proteinExistence type="predicted"/>
<accession>A0ACA9N722</accession>
<organism evidence="1 2">
    <name type="scientific">Acaulospora colombiana</name>
    <dbReference type="NCBI Taxonomy" id="27376"/>
    <lineage>
        <taxon>Eukaryota</taxon>
        <taxon>Fungi</taxon>
        <taxon>Fungi incertae sedis</taxon>
        <taxon>Mucoromycota</taxon>
        <taxon>Glomeromycotina</taxon>
        <taxon>Glomeromycetes</taxon>
        <taxon>Diversisporales</taxon>
        <taxon>Acaulosporaceae</taxon>
        <taxon>Acaulospora</taxon>
    </lineage>
</organism>
<dbReference type="Proteomes" id="UP000789525">
    <property type="component" value="Unassembled WGS sequence"/>
</dbReference>
<dbReference type="EMBL" id="CAJVPT010018717">
    <property type="protein sequence ID" value="CAG8636384.1"/>
    <property type="molecule type" value="Genomic_DNA"/>
</dbReference>